<keyword evidence="3" id="KW-0732">Signal</keyword>
<dbReference type="RefSeq" id="WP_054785366.1">
    <property type="nucleotide sequence ID" value="NZ_FPBD01000012.1"/>
</dbReference>
<dbReference type="InterPro" id="IPR032675">
    <property type="entry name" value="LRR_dom_sf"/>
</dbReference>
<name>A0A1I7DX49_9HYPH</name>
<evidence type="ECO:0000313" key="5">
    <source>
        <dbReference type="Proteomes" id="UP000183371"/>
    </source>
</evidence>
<evidence type="ECO:0000256" key="1">
    <source>
        <dbReference type="ARBA" id="ARBA00022614"/>
    </source>
</evidence>
<dbReference type="PANTHER" id="PTHR46652">
    <property type="entry name" value="LEUCINE-RICH REPEAT AND IQ DOMAIN-CONTAINING PROTEIN 1-RELATED"/>
    <property type="match status" value="1"/>
</dbReference>
<proteinExistence type="predicted"/>
<organism evidence="4 5">
    <name type="scientific">Pseudovibrio denitrificans</name>
    <dbReference type="NCBI Taxonomy" id="258256"/>
    <lineage>
        <taxon>Bacteria</taxon>
        <taxon>Pseudomonadati</taxon>
        <taxon>Pseudomonadota</taxon>
        <taxon>Alphaproteobacteria</taxon>
        <taxon>Hyphomicrobiales</taxon>
        <taxon>Stappiaceae</taxon>
        <taxon>Pseudovibrio</taxon>
    </lineage>
</organism>
<evidence type="ECO:0000256" key="2">
    <source>
        <dbReference type="ARBA" id="ARBA00022737"/>
    </source>
</evidence>
<dbReference type="Gene3D" id="3.80.10.10">
    <property type="entry name" value="Ribonuclease Inhibitor"/>
    <property type="match status" value="1"/>
</dbReference>
<evidence type="ECO:0000313" key="4">
    <source>
        <dbReference type="EMBL" id="SFU16241.1"/>
    </source>
</evidence>
<evidence type="ECO:0000256" key="3">
    <source>
        <dbReference type="SAM" id="SignalP"/>
    </source>
</evidence>
<reference evidence="5" key="1">
    <citation type="submission" date="2016-10" db="EMBL/GenBank/DDBJ databases">
        <authorList>
            <person name="Varghese N."/>
            <person name="Submissions S."/>
        </authorList>
    </citation>
    <scope>NUCLEOTIDE SEQUENCE [LARGE SCALE GENOMIC DNA]</scope>
    <source>
        <strain evidence="5">DSM 17465</strain>
    </source>
</reference>
<keyword evidence="2" id="KW-0677">Repeat</keyword>
<feature type="chain" id="PRO_5010271585" evidence="3">
    <location>
        <begin position="22"/>
        <end position="365"/>
    </location>
</feature>
<keyword evidence="5" id="KW-1185">Reference proteome</keyword>
<dbReference type="EMBL" id="FPBD01000012">
    <property type="protein sequence ID" value="SFU16241.1"/>
    <property type="molecule type" value="Genomic_DNA"/>
</dbReference>
<dbReference type="PANTHER" id="PTHR46652:SF3">
    <property type="entry name" value="LEUCINE-RICH REPEAT-CONTAINING PROTEIN 9"/>
    <property type="match status" value="1"/>
</dbReference>
<dbReference type="InterPro" id="IPR025875">
    <property type="entry name" value="Leu-rich_rpt_4"/>
</dbReference>
<dbReference type="InterPro" id="IPR001611">
    <property type="entry name" value="Leu-rich_rpt"/>
</dbReference>
<dbReference type="AlphaFoldDB" id="A0A1I7DX49"/>
<protein>
    <submittedName>
        <fullName evidence="4">Internalin A</fullName>
    </submittedName>
</protein>
<accession>A0A1I7DX49</accession>
<sequence>MRHFIVWFCACFAMTLGAVSAQHIGEETLCVDYFGVGTIIDDSCRPFPGPNRKVGPSELSSALAEKITKLKIVSDDTPEEPYNLSPLASVSSIRSLDLYREGDVDLTPIQNMKGLRSLSLAIDAAAAFDQLTIGPEGLAELSLYAPRLEIDLSSLAHLPNLRVLYVKANSIKGQESLGGLKHLERATFELAEETDFSSLTALTQLKWLEISGSFNGAVLSGAGFLASLSELTNLDLSDNEIRDLTPLAGLKNLKVLTLTGNLTLSDISPLSGLTGLRQLHLRKTQVSDLSALRNMNELGILWLSRTPVVDLSPLAELPKLWGLELKRTEVTDITPLRKLSLKHLDLRGTGVTDFSFVPSGTKLKK</sequence>
<dbReference type="Pfam" id="PF12799">
    <property type="entry name" value="LRR_4"/>
    <property type="match status" value="1"/>
</dbReference>
<gene>
    <name evidence="4" type="ORF">SAMN05444141_11256</name>
</gene>
<dbReference type="PROSITE" id="PS51450">
    <property type="entry name" value="LRR"/>
    <property type="match status" value="2"/>
</dbReference>
<dbReference type="SUPFAM" id="SSF52058">
    <property type="entry name" value="L domain-like"/>
    <property type="match status" value="1"/>
</dbReference>
<dbReference type="Proteomes" id="UP000183371">
    <property type="component" value="Unassembled WGS sequence"/>
</dbReference>
<keyword evidence="1" id="KW-0433">Leucine-rich repeat</keyword>
<feature type="signal peptide" evidence="3">
    <location>
        <begin position="1"/>
        <end position="21"/>
    </location>
</feature>
<dbReference type="InterPro" id="IPR050836">
    <property type="entry name" value="SDS22/Internalin_LRR"/>
</dbReference>